<keyword evidence="6 10" id="KW-0067">ATP-binding</keyword>
<evidence type="ECO:0000256" key="4">
    <source>
        <dbReference type="ARBA" id="ARBA00022741"/>
    </source>
</evidence>
<dbReference type="PROSITE" id="PS00108">
    <property type="entry name" value="PROTEIN_KINASE_ST"/>
    <property type="match status" value="1"/>
</dbReference>
<dbReference type="Proteomes" id="UP000492821">
    <property type="component" value="Unassembled WGS sequence"/>
</dbReference>
<dbReference type="FunFam" id="1.10.510.10:FF:000029">
    <property type="entry name" value="Homeodomain-interacting protein kinase 2 isoform 1"/>
    <property type="match status" value="1"/>
</dbReference>
<proteinExistence type="inferred from homology"/>
<name>A0A7E4VX10_PANRE</name>
<feature type="region of interest" description="Disordered" evidence="11">
    <location>
        <begin position="1"/>
        <end position="26"/>
    </location>
</feature>
<dbReference type="PANTHER" id="PTHR24058:SF17">
    <property type="entry name" value="HOMEODOMAIN INTERACTING PROTEIN KINASE, ISOFORM D"/>
    <property type="match status" value="1"/>
</dbReference>
<dbReference type="InterPro" id="IPR000719">
    <property type="entry name" value="Prot_kinase_dom"/>
</dbReference>
<comment type="similarity">
    <text evidence="9">Belongs to the protein kinase superfamily. CMGC Ser/Thr protein kinase family. HIPK subfamily.</text>
</comment>
<feature type="region of interest" description="Disordered" evidence="11">
    <location>
        <begin position="198"/>
        <end position="225"/>
    </location>
</feature>
<evidence type="ECO:0000256" key="5">
    <source>
        <dbReference type="ARBA" id="ARBA00022777"/>
    </source>
</evidence>
<evidence type="ECO:0000256" key="1">
    <source>
        <dbReference type="ARBA" id="ARBA00012513"/>
    </source>
</evidence>
<feature type="binding site" evidence="10">
    <location>
        <position position="395"/>
    </location>
    <ligand>
        <name>ATP</name>
        <dbReference type="ChEBI" id="CHEBI:30616"/>
    </ligand>
</feature>
<keyword evidence="13" id="KW-1185">Reference proteome</keyword>
<evidence type="ECO:0000259" key="12">
    <source>
        <dbReference type="PROSITE" id="PS50011"/>
    </source>
</evidence>
<comment type="catalytic activity">
    <reaction evidence="7">
        <text>L-threonyl-[protein] + ATP = O-phospho-L-threonyl-[protein] + ADP + H(+)</text>
        <dbReference type="Rhea" id="RHEA:46608"/>
        <dbReference type="Rhea" id="RHEA-COMP:11060"/>
        <dbReference type="Rhea" id="RHEA-COMP:11605"/>
        <dbReference type="ChEBI" id="CHEBI:15378"/>
        <dbReference type="ChEBI" id="CHEBI:30013"/>
        <dbReference type="ChEBI" id="CHEBI:30616"/>
        <dbReference type="ChEBI" id="CHEBI:61977"/>
        <dbReference type="ChEBI" id="CHEBI:456216"/>
        <dbReference type="EC" id="2.7.11.1"/>
    </reaction>
</comment>
<reference evidence="13" key="1">
    <citation type="journal article" date="2013" name="Genetics">
        <title>The draft genome and transcriptome of Panagrellus redivivus are shaped by the harsh demands of a free-living lifestyle.</title>
        <authorList>
            <person name="Srinivasan J."/>
            <person name="Dillman A.R."/>
            <person name="Macchietto M.G."/>
            <person name="Heikkinen L."/>
            <person name="Lakso M."/>
            <person name="Fracchia K.M."/>
            <person name="Antoshechkin I."/>
            <person name="Mortazavi A."/>
            <person name="Wong G."/>
            <person name="Sternberg P.W."/>
        </authorList>
    </citation>
    <scope>NUCLEOTIDE SEQUENCE [LARGE SCALE GENOMIC DNA]</scope>
    <source>
        <strain evidence="13">MT8872</strain>
    </source>
</reference>
<dbReference type="Gene3D" id="3.30.200.20">
    <property type="entry name" value="Phosphorylase Kinase, domain 1"/>
    <property type="match status" value="1"/>
</dbReference>
<evidence type="ECO:0000256" key="7">
    <source>
        <dbReference type="ARBA" id="ARBA00047899"/>
    </source>
</evidence>
<dbReference type="GO" id="GO:0005737">
    <property type="term" value="C:cytoplasm"/>
    <property type="evidence" value="ECO:0007669"/>
    <property type="project" value="TreeGrafter"/>
</dbReference>
<dbReference type="InterPro" id="IPR011009">
    <property type="entry name" value="Kinase-like_dom_sf"/>
</dbReference>
<evidence type="ECO:0000313" key="14">
    <source>
        <dbReference type="WBParaSite" id="Pan_g4575.t1"/>
    </source>
</evidence>
<dbReference type="GO" id="GO:0004674">
    <property type="term" value="F:protein serine/threonine kinase activity"/>
    <property type="evidence" value="ECO:0007669"/>
    <property type="project" value="UniProtKB-KW"/>
</dbReference>
<organism evidence="13 14">
    <name type="scientific">Panagrellus redivivus</name>
    <name type="common">Microworm</name>
    <dbReference type="NCBI Taxonomy" id="6233"/>
    <lineage>
        <taxon>Eukaryota</taxon>
        <taxon>Metazoa</taxon>
        <taxon>Ecdysozoa</taxon>
        <taxon>Nematoda</taxon>
        <taxon>Chromadorea</taxon>
        <taxon>Rhabditida</taxon>
        <taxon>Tylenchina</taxon>
        <taxon>Panagrolaimomorpha</taxon>
        <taxon>Panagrolaimoidea</taxon>
        <taxon>Panagrolaimidae</taxon>
        <taxon>Panagrellus</taxon>
    </lineage>
</organism>
<evidence type="ECO:0000256" key="9">
    <source>
        <dbReference type="ARBA" id="ARBA00061380"/>
    </source>
</evidence>
<dbReference type="InterPro" id="IPR017441">
    <property type="entry name" value="Protein_kinase_ATP_BS"/>
</dbReference>
<evidence type="ECO:0000256" key="8">
    <source>
        <dbReference type="ARBA" id="ARBA00048679"/>
    </source>
</evidence>
<dbReference type="InterPro" id="IPR050494">
    <property type="entry name" value="Ser_Thr_dual-spec_kinase"/>
</dbReference>
<protein>
    <recommendedName>
        <fullName evidence="1">non-specific serine/threonine protein kinase</fullName>
        <ecNumber evidence="1">2.7.11.1</ecNumber>
    </recommendedName>
</protein>
<dbReference type="AlphaFoldDB" id="A0A7E4VX10"/>
<keyword evidence="3" id="KW-0808">Transferase</keyword>
<comment type="catalytic activity">
    <reaction evidence="8">
        <text>L-seryl-[protein] + ATP = O-phospho-L-seryl-[protein] + ADP + H(+)</text>
        <dbReference type="Rhea" id="RHEA:17989"/>
        <dbReference type="Rhea" id="RHEA-COMP:9863"/>
        <dbReference type="Rhea" id="RHEA-COMP:11604"/>
        <dbReference type="ChEBI" id="CHEBI:15378"/>
        <dbReference type="ChEBI" id="CHEBI:29999"/>
        <dbReference type="ChEBI" id="CHEBI:30616"/>
        <dbReference type="ChEBI" id="CHEBI:83421"/>
        <dbReference type="ChEBI" id="CHEBI:456216"/>
        <dbReference type="EC" id="2.7.11.1"/>
    </reaction>
</comment>
<feature type="region of interest" description="Disordered" evidence="11">
    <location>
        <begin position="324"/>
        <end position="347"/>
    </location>
</feature>
<evidence type="ECO:0000256" key="11">
    <source>
        <dbReference type="SAM" id="MobiDB-lite"/>
    </source>
</evidence>
<dbReference type="GO" id="GO:0005634">
    <property type="term" value="C:nucleus"/>
    <property type="evidence" value="ECO:0007669"/>
    <property type="project" value="TreeGrafter"/>
</dbReference>
<reference evidence="14" key="2">
    <citation type="submission" date="2020-10" db="UniProtKB">
        <authorList>
            <consortium name="WormBaseParasite"/>
        </authorList>
    </citation>
    <scope>IDENTIFICATION</scope>
</reference>
<evidence type="ECO:0000313" key="13">
    <source>
        <dbReference type="Proteomes" id="UP000492821"/>
    </source>
</evidence>
<evidence type="ECO:0000256" key="3">
    <source>
        <dbReference type="ARBA" id="ARBA00022679"/>
    </source>
</evidence>
<dbReference type="WBParaSite" id="Pan_g4575.t1">
    <property type="protein sequence ID" value="Pan_g4575.t1"/>
    <property type="gene ID" value="Pan_g4575"/>
</dbReference>
<keyword evidence="5" id="KW-0418">Kinase</keyword>
<keyword evidence="2" id="KW-0723">Serine/threonine-protein kinase</keyword>
<dbReference type="Pfam" id="PF00069">
    <property type="entry name" value="Pkinase"/>
    <property type="match status" value="1"/>
</dbReference>
<accession>A0A7E4VX10</accession>
<evidence type="ECO:0000256" key="10">
    <source>
        <dbReference type="PROSITE-ProRule" id="PRU10141"/>
    </source>
</evidence>
<feature type="domain" description="Protein kinase" evidence="12">
    <location>
        <begin position="366"/>
        <end position="692"/>
    </location>
</feature>
<dbReference type="PROSITE" id="PS50011">
    <property type="entry name" value="PROTEIN_KINASE_DOM"/>
    <property type="match status" value="1"/>
</dbReference>
<dbReference type="SMART" id="SM00220">
    <property type="entry name" value="S_TKc"/>
    <property type="match status" value="1"/>
</dbReference>
<dbReference type="GO" id="GO:0004713">
    <property type="term" value="F:protein tyrosine kinase activity"/>
    <property type="evidence" value="ECO:0007669"/>
    <property type="project" value="TreeGrafter"/>
</dbReference>
<sequence length="1113" mass="124129">MPSGPVPAPMTRYVKRAHASPTEGCAVQAKRPRNTLHGLAMFGDLEEADYPPYPHDTSLRSVDSGVSSLNSASSLCSLSTLSNFAFTGTAGNSNGSSSSPANEDELNWANFFTPRLPAALPSTYSSASSSISSSNKPTKQQFLGSSSVAAATSGAVDASGSGGIRFQQMQKEESQPQLKPCKVEEVCRLFSSADNIVNSHQVPPEGAASQRVPSMKPQRQPPMTVGKPADHYLTDWGCRANMYNSAPLVPPQATTTTAVKHDPSPATQNQMPQVKLENFMPKGTDQISYAQAAAAGKQIKVTYVPQKRANYEAQKQMRAYNNTNNQNQAQAGSINGKRTPPPKRNADGEYQVIRNEILVSPYQNKYEVLDFLGKGTFGQVVKAWKKGTNEIVAIKILKKHPSYARQGQIEVSILSRLSTENAEEFNFVRAYECFQHKNHTCLVFEMLEQNLYDYLRTNKFQPLPLHNIRPILQQVLTALNKLRELELIHADLKPENIMLVDPVSQPFRVKVIDFGSASHRSKAITNTYLQSRYYRAPEIILGLPFKEAIDMWSLGCVVAELFLGWPLYPGASEYDQIRFITTTQGYPTAAMLKSGVKTHRFFIKDTKTKQWRLKTNEEIDRDANIQQKETRKYVFQSIEDIMLAHVNCNQVGLEDLCDRRDRAAFVDLVHFMLEMDQNHRIAPAAALQHRFVTMSHLIREGKDTNYTTSTLKAMEVCKLTDRFSYRLSERRTTIMARNTGPPPPKMLPSGAPAKVNGMPASPQTDAEYSHSYPFHHHQFVQPNNVRMNGREKPAAVVQRPTPHPPVQHSHQQPLQIVHALPQTQVPHLHQTHQHIPVPQQTVAPQQPGAVPAVNSLTDWNAAAAAATAAQLNDHLANHFFRALASQPAANPYAAYNRDAFFPRHNQFMMPPPGVAPVLPFQGMPSSMYTDNANKMQLPQPDMSRIQLPPYMQSMPTPSELASTVAAMNNSNGYRLANSVVDYHAQRMFSQNMWNPPFPTFDGNAYLEAQRVFNFPFPNHENRMVTPSTHANTSMATANMFNTASLPTASAAMAQQRKNSKCAIVRPLVETKTDNIPRQQQLDTTVPEFDDKMVNNMLQNQQLFPVWPLGVYPF</sequence>
<evidence type="ECO:0000256" key="6">
    <source>
        <dbReference type="ARBA" id="ARBA00022840"/>
    </source>
</evidence>
<keyword evidence="4 10" id="KW-0547">Nucleotide-binding</keyword>
<dbReference type="Gene3D" id="1.10.510.10">
    <property type="entry name" value="Transferase(Phosphotransferase) domain 1"/>
    <property type="match status" value="1"/>
</dbReference>
<dbReference type="PROSITE" id="PS00107">
    <property type="entry name" value="PROTEIN_KINASE_ATP"/>
    <property type="match status" value="1"/>
</dbReference>
<dbReference type="EC" id="2.7.11.1" evidence="1"/>
<dbReference type="GO" id="GO:0005524">
    <property type="term" value="F:ATP binding"/>
    <property type="evidence" value="ECO:0007669"/>
    <property type="project" value="UniProtKB-UniRule"/>
</dbReference>
<dbReference type="PANTHER" id="PTHR24058">
    <property type="entry name" value="DUAL SPECIFICITY PROTEIN KINASE"/>
    <property type="match status" value="1"/>
</dbReference>
<dbReference type="InterPro" id="IPR008271">
    <property type="entry name" value="Ser/Thr_kinase_AS"/>
</dbReference>
<dbReference type="SUPFAM" id="SSF56112">
    <property type="entry name" value="Protein kinase-like (PK-like)"/>
    <property type="match status" value="1"/>
</dbReference>
<evidence type="ECO:0000256" key="2">
    <source>
        <dbReference type="ARBA" id="ARBA00022527"/>
    </source>
</evidence>